<comment type="caution">
    <text evidence="1">The sequence shown here is derived from an EMBL/GenBank/DDBJ whole genome shotgun (WGS) entry which is preliminary data.</text>
</comment>
<name>A0ABN7QPS7_9BURK</name>
<dbReference type="EMBL" id="CAJQYY010000029">
    <property type="protein sequence ID" value="CAG4917396.1"/>
    <property type="molecule type" value="Genomic_DNA"/>
</dbReference>
<sequence length="215" mass="24868">MPLNEALLDYTNLYVRFVADREFDRDNPVWSAYLAGLRDNIDPGDWTYHFYRHRPHRVQPASVIATFGCFSYALGEPGQIRLHFHNANRHWHGPLSDERVSSRLSELTSLVQHVRAQQGDVRQIAGVSWLYNLTAYRRLFPESYISAATVATNRFRNMPLWGQFLNRHGGVRKDAAMLFARRVCDQTHVDDLARCFPLQPLAVPAPVEAFYEFYA</sequence>
<keyword evidence="2" id="KW-1185">Reference proteome</keyword>
<reference evidence="1 2" key="1">
    <citation type="submission" date="2021-04" db="EMBL/GenBank/DDBJ databases">
        <authorList>
            <person name="Vanwijnsberghe S."/>
        </authorList>
    </citation>
    <scope>NUCLEOTIDE SEQUENCE [LARGE SCALE GENOMIC DNA]</scope>
    <source>
        <strain evidence="1 2">LMG 32171</strain>
    </source>
</reference>
<protein>
    <submittedName>
        <fullName evidence="1">Uncharacterized protein</fullName>
    </submittedName>
</protein>
<proteinExistence type="predicted"/>
<dbReference type="Proteomes" id="UP000789752">
    <property type="component" value="Unassembled WGS sequence"/>
</dbReference>
<evidence type="ECO:0000313" key="2">
    <source>
        <dbReference type="Proteomes" id="UP000789752"/>
    </source>
</evidence>
<evidence type="ECO:0000313" key="1">
    <source>
        <dbReference type="EMBL" id="CAG4917396.1"/>
    </source>
</evidence>
<accession>A0ABN7QPS7</accession>
<dbReference type="RefSeq" id="WP_228982239.1">
    <property type="nucleotide sequence ID" value="NZ_CAJQYY010000029.1"/>
</dbReference>
<gene>
    <name evidence="1" type="ORF">R54767_04402</name>
</gene>
<organism evidence="1 2">
    <name type="scientific">Paraburkholderia gardini</name>
    <dbReference type="NCBI Taxonomy" id="2823469"/>
    <lineage>
        <taxon>Bacteria</taxon>
        <taxon>Pseudomonadati</taxon>
        <taxon>Pseudomonadota</taxon>
        <taxon>Betaproteobacteria</taxon>
        <taxon>Burkholderiales</taxon>
        <taxon>Burkholderiaceae</taxon>
        <taxon>Paraburkholderia</taxon>
    </lineage>
</organism>